<dbReference type="AlphaFoldDB" id="A0A699SKM1"/>
<gene>
    <name evidence="1" type="ORF">Tci_870294</name>
</gene>
<organism evidence="1">
    <name type="scientific">Tanacetum cinerariifolium</name>
    <name type="common">Dalmatian daisy</name>
    <name type="synonym">Chrysanthemum cinerariifolium</name>
    <dbReference type="NCBI Taxonomy" id="118510"/>
    <lineage>
        <taxon>Eukaryota</taxon>
        <taxon>Viridiplantae</taxon>
        <taxon>Streptophyta</taxon>
        <taxon>Embryophyta</taxon>
        <taxon>Tracheophyta</taxon>
        <taxon>Spermatophyta</taxon>
        <taxon>Magnoliopsida</taxon>
        <taxon>eudicotyledons</taxon>
        <taxon>Gunneridae</taxon>
        <taxon>Pentapetalae</taxon>
        <taxon>asterids</taxon>
        <taxon>campanulids</taxon>
        <taxon>Asterales</taxon>
        <taxon>Asteraceae</taxon>
        <taxon>Asteroideae</taxon>
        <taxon>Anthemideae</taxon>
        <taxon>Anthemidinae</taxon>
        <taxon>Tanacetum</taxon>
    </lineage>
</organism>
<protein>
    <submittedName>
        <fullName evidence="1">Uncharacterized protein</fullName>
    </submittedName>
</protein>
<accession>A0A699SKM1</accession>
<evidence type="ECO:0000313" key="1">
    <source>
        <dbReference type="EMBL" id="GFC98324.1"/>
    </source>
</evidence>
<dbReference type="EMBL" id="BKCJ011171511">
    <property type="protein sequence ID" value="GFC98324.1"/>
    <property type="molecule type" value="Genomic_DNA"/>
</dbReference>
<reference evidence="1" key="1">
    <citation type="journal article" date="2019" name="Sci. Rep.">
        <title>Draft genome of Tanacetum cinerariifolium, the natural source of mosquito coil.</title>
        <authorList>
            <person name="Yamashiro T."/>
            <person name="Shiraishi A."/>
            <person name="Satake H."/>
            <person name="Nakayama K."/>
        </authorList>
    </citation>
    <scope>NUCLEOTIDE SEQUENCE</scope>
</reference>
<name>A0A699SKM1_TANCI</name>
<comment type="caution">
    <text evidence="1">The sequence shown here is derived from an EMBL/GenBank/DDBJ whole genome shotgun (WGS) entry which is preliminary data.</text>
</comment>
<proteinExistence type="predicted"/>
<sequence>MDEDKDVTLKDVAVVAKDVQDVLSMEDVDIEPVELQEVVEVVTTAKLDFGKGPLRFQHPVKVVVDVEVIMVEQLGMVVV</sequence>